<dbReference type="PANTHER" id="PTHR45856">
    <property type="entry name" value="ALPHA/BETA-HYDROLASES SUPERFAMILY PROTEIN"/>
    <property type="match status" value="1"/>
</dbReference>
<evidence type="ECO:0000256" key="1">
    <source>
        <dbReference type="SAM" id="SignalP"/>
    </source>
</evidence>
<feature type="signal peptide" evidence="1">
    <location>
        <begin position="1"/>
        <end position="22"/>
    </location>
</feature>
<dbReference type="InterPro" id="IPR029058">
    <property type="entry name" value="AB_hydrolase_fold"/>
</dbReference>
<dbReference type="SUPFAM" id="SSF53474">
    <property type="entry name" value="alpha/beta-Hydrolases"/>
    <property type="match status" value="1"/>
</dbReference>
<dbReference type="InterPro" id="IPR002921">
    <property type="entry name" value="Fungal_lipase-type"/>
</dbReference>
<sequence>MKPVSLALHALFACSVAAGASAAPTYDEEYAKYGVGMAGAAYCAGTLGHGVENWSCRACKGYPGVTNSTIITESSLSYTLNGFIAYDSSEDRIVLSIAGTDPLKIRDWIDDLDFFKSEYPLCAKYGSEKCEAHEGFLGSYDVGREAIVSAVKEYKAAFPTAALHLVGHSLGAIMSVFAALDLTLEENIKVDSLLTFGQPRGGDQAFADFFEANLEELRLTHYTDPVPHLPPQNLLGEAFFQHPSTEVYYEQYNSLGSYKVCDGQEDNTCSNKNLVDVDLLMHLNYVGFDFISNYLACKL</sequence>
<dbReference type="Proteomes" id="UP001165060">
    <property type="component" value="Unassembled WGS sequence"/>
</dbReference>
<keyword evidence="1" id="KW-0732">Signal</keyword>
<feature type="chain" id="PRO_5046024604" description="Fungal lipase-type domain-containing protein" evidence="1">
    <location>
        <begin position="23"/>
        <end position="299"/>
    </location>
</feature>
<dbReference type="Pfam" id="PF01764">
    <property type="entry name" value="Lipase_3"/>
    <property type="match status" value="1"/>
</dbReference>
<protein>
    <recommendedName>
        <fullName evidence="2">Fungal lipase-type domain-containing protein</fullName>
    </recommendedName>
</protein>
<accession>A0ABQ6N3V7</accession>
<dbReference type="PANTHER" id="PTHR45856:SF25">
    <property type="entry name" value="FUNGAL LIPASE-LIKE DOMAIN-CONTAINING PROTEIN"/>
    <property type="match status" value="1"/>
</dbReference>
<organism evidence="3 4">
    <name type="scientific">Tetraparma gracilis</name>
    <dbReference type="NCBI Taxonomy" id="2962635"/>
    <lineage>
        <taxon>Eukaryota</taxon>
        <taxon>Sar</taxon>
        <taxon>Stramenopiles</taxon>
        <taxon>Ochrophyta</taxon>
        <taxon>Bolidophyceae</taxon>
        <taxon>Parmales</taxon>
        <taxon>Triparmaceae</taxon>
        <taxon>Tetraparma</taxon>
    </lineage>
</organism>
<dbReference type="CDD" id="cd00519">
    <property type="entry name" value="Lipase_3"/>
    <property type="match status" value="1"/>
</dbReference>
<dbReference type="InterPro" id="IPR051218">
    <property type="entry name" value="Sec_MonoDiacylglyc_Lipase"/>
</dbReference>
<evidence type="ECO:0000313" key="3">
    <source>
        <dbReference type="EMBL" id="GMI39023.1"/>
    </source>
</evidence>
<keyword evidence="4" id="KW-1185">Reference proteome</keyword>
<name>A0ABQ6N3V7_9STRA</name>
<reference evidence="3 4" key="1">
    <citation type="journal article" date="2023" name="Commun. Biol.">
        <title>Genome analysis of Parmales, the sister group of diatoms, reveals the evolutionary specialization of diatoms from phago-mixotrophs to photoautotrophs.</title>
        <authorList>
            <person name="Ban H."/>
            <person name="Sato S."/>
            <person name="Yoshikawa S."/>
            <person name="Yamada K."/>
            <person name="Nakamura Y."/>
            <person name="Ichinomiya M."/>
            <person name="Sato N."/>
            <person name="Blanc-Mathieu R."/>
            <person name="Endo H."/>
            <person name="Kuwata A."/>
            <person name="Ogata H."/>
        </authorList>
    </citation>
    <scope>NUCLEOTIDE SEQUENCE [LARGE SCALE GENOMIC DNA]</scope>
</reference>
<comment type="caution">
    <text evidence="3">The sequence shown here is derived from an EMBL/GenBank/DDBJ whole genome shotgun (WGS) entry which is preliminary data.</text>
</comment>
<feature type="domain" description="Fungal lipase-type" evidence="2">
    <location>
        <begin position="94"/>
        <end position="233"/>
    </location>
</feature>
<evidence type="ECO:0000259" key="2">
    <source>
        <dbReference type="Pfam" id="PF01764"/>
    </source>
</evidence>
<proteinExistence type="predicted"/>
<evidence type="ECO:0000313" key="4">
    <source>
        <dbReference type="Proteomes" id="UP001165060"/>
    </source>
</evidence>
<dbReference type="Gene3D" id="3.40.50.1820">
    <property type="entry name" value="alpha/beta hydrolase"/>
    <property type="match status" value="1"/>
</dbReference>
<gene>
    <name evidence="3" type="ORF">TeGR_g9807</name>
</gene>
<dbReference type="EMBL" id="BRYB01002063">
    <property type="protein sequence ID" value="GMI39023.1"/>
    <property type="molecule type" value="Genomic_DNA"/>
</dbReference>